<keyword evidence="1" id="KW-1133">Transmembrane helix</keyword>
<sequence length="64" mass="7699">ILYSVVIIRLDIAFVATKLSYIYILYASLVYSIRIKAFTRYFRLYPTYYIAIIQIYDTLYRAIL</sequence>
<keyword evidence="1" id="KW-0472">Membrane</keyword>
<dbReference type="EMBL" id="CP003010">
    <property type="protein sequence ID" value="AEO67119.1"/>
    <property type="molecule type" value="Genomic_DNA"/>
</dbReference>
<dbReference type="AlphaFoldDB" id="G2QYY0"/>
<accession>G2QYY0</accession>
<dbReference type="GeneID" id="11517473"/>
<evidence type="ECO:0000313" key="2">
    <source>
        <dbReference type="EMBL" id="AEO67119.1"/>
    </source>
</evidence>
<proteinExistence type="predicted"/>
<dbReference type="HOGENOM" id="CLU_2874098_0_0_1"/>
<keyword evidence="1" id="KW-0812">Transmembrane</keyword>
<dbReference type="KEGG" id="ttt:THITE_2047841"/>
<evidence type="ECO:0000313" key="3">
    <source>
        <dbReference type="Proteomes" id="UP000008181"/>
    </source>
</evidence>
<evidence type="ECO:0000256" key="1">
    <source>
        <dbReference type="SAM" id="Phobius"/>
    </source>
</evidence>
<keyword evidence="3" id="KW-1185">Reference proteome</keyword>
<organism evidence="2 3">
    <name type="scientific">Thermothielavioides terrestris (strain ATCC 38088 / NRRL 8126)</name>
    <name type="common">Thielavia terrestris</name>
    <dbReference type="NCBI Taxonomy" id="578455"/>
    <lineage>
        <taxon>Eukaryota</taxon>
        <taxon>Fungi</taxon>
        <taxon>Dikarya</taxon>
        <taxon>Ascomycota</taxon>
        <taxon>Pezizomycotina</taxon>
        <taxon>Sordariomycetes</taxon>
        <taxon>Sordariomycetidae</taxon>
        <taxon>Sordariales</taxon>
        <taxon>Chaetomiaceae</taxon>
        <taxon>Thermothielavioides</taxon>
        <taxon>Thermothielavioides terrestris</taxon>
    </lineage>
</organism>
<protein>
    <submittedName>
        <fullName evidence="2">Uncharacterized protein</fullName>
    </submittedName>
</protein>
<dbReference type="RefSeq" id="XP_003653455.1">
    <property type="nucleotide sequence ID" value="XM_003653407.1"/>
</dbReference>
<dbReference type="Proteomes" id="UP000008181">
    <property type="component" value="Chromosome 2"/>
</dbReference>
<feature type="non-terminal residue" evidence="2">
    <location>
        <position position="1"/>
    </location>
</feature>
<gene>
    <name evidence="2" type="ORF">THITE_2047841</name>
</gene>
<reference evidence="2 3" key="1">
    <citation type="journal article" date="2011" name="Nat. Biotechnol.">
        <title>Comparative genomic analysis of the thermophilic biomass-degrading fungi Myceliophthora thermophila and Thielavia terrestris.</title>
        <authorList>
            <person name="Berka R.M."/>
            <person name="Grigoriev I.V."/>
            <person name="Otillar R."/>
            <person name="Salamov A."/>
            <person name="Grimwood J."/>
            <person name="Reid I."/>
            <person name="Ishmael N."/>
            <person name="John T."/>
            <person name="Darmond C."/>
            <person name="Moisan M.-C."/>
            <person name="Henrissat B."/>
            <person name="Coutinho P.M."/>
            <person name="Lombard V."/>
            <person name="Natvig D.O."/>
            <person name="Lindquist E."/>
            <person name="Schmutz J."/>
            <person name="Lucas S."/>
            <person name="Harris P."/>
            <person name="Powlowski J."/>
            <person name="Bellemare A."/>
            <person name="Taylor D."/>
            <person name="Butler G."/>
            <person name="de Vries R.P."/>
            <person name="Allijn I.E."/>
            <person name="van den Brink J."/>
            <person name="Ushinsky S."/>
            <person name="Storms R."/>
            <person name="Powell A.J."/>
            <person name="Paulsen I.T."/>
            <person name="Elbourne L.D.H."/>
            <person name="Baker S.E."/>
            <person name="Magnuson J."/>
            <person name="LaBoissiere S."/>
            <person name="Clutterbuck A.J."/>
            <person name="Martinez D."/>
            <person name="Wogulis M."/>
            <person name="de Leon A.L."/>
            <person name="Rey M.W."/>
            <person name="Tsang A."/>
        </authorList>
    </citation>
    <scope>NUCLEOTIDE SEQUENCE [LARGE SCALE GENOMIC DNA]</scope>
    <source>
        <strain evidence="3">ATCC 38088 / NRRL 8126</strain>
    </source>
</reference>
<feature type="transmembrane region" description="Helical" evidence="1">
    <location>
        <begin position="12"/>
        <end position="33"/>
    </location>
</feature>
<name>G2QYY0_THETT</name>